<reference evidence="2" key="2">
    <citation type="submission" date="2020-09" db="EMBL/GenBank/DDBJ databases">
        <authorList>
            <person name="Sun Q."/>
            <person name="Zhou Y."/>
        </authorList>
    </citation>
    <scope>NUCLEOTIDE SEQUENCE</scope>
    <source>
        <strain evidence="2">CGMCC 1.8984</strain>
    </source>
</reference>
<accession>A0A917UT99</accession>
<dbReference type="Gene3D" id="3.40.630.30">
    <property type="match status" value="1"/>
</dbReference>
<organism evidence="2 3">
    <name type="scientific">Agromyces bauzanensis</name>
    <dbReference type="NCBI Taxonomy" id="1308924"/>
    <lineage>
        <taxon>Bacteria</taxon>
        <taxon>Bacillati</taxon>
        <taxon>Actinomycetota</taxon>
        <taxon>Actinomycetes</taxon>
        <taxon>Micrococcales</taxon>
        <taxon>Microbacteriaceae</taxon>
        <taxon>Agromyces</taxon>
    </lineage>
</organism>
<dbReference type="PANTHER" id="PTHR43610:SF1">
    <property type="entry name" value="N-ACETYLTRANSFERASE DOMAIN-CONTAINING PROTEIN"/>
    <property type="match status" value="1"/>
</dbReference>
<dbReference type="SUPFAM" id="SSF55729">
    <property type="entry name" value="Acyl-CoA N-acyltransferases (Nat)"/>
    <property type="match status" value="1"/>
</dbReference>
<name>A0A917UT99_9MICO</name>
<dbReference type="AlphaFoldDB" id="A0A917UT99"/>
<dbReference type="EMBL" id="BMMD01000012">
    <property type="protein sequence ID" value="GGJ83856.1"/>
    <property type="molecule type" value="Genomic_DNA"/>
</dbReference>
<dbReference type="GO" id="GO:0016747">
    <property type="term" value="F:acyltransferase activity, transferring groups other than amino-acyl groups"/>
    <property type="evidence" value="ECO:0007669"/>
    <property type="project" value="InterPro"/>
</dbReference>
<evidence type="ECO:0000259" key="1">
    <source>
        <dbReference type="PROSITE" id="PS51186"/>
    </source>
</evidence>
<dbReference type="PANTHER" id="PTHR43610">
    <property type="entry name" value="BLL6696 PROTEIN"/>
    <property type="match status" value="1"/>
</dbReference>
<evidence type="ECO:0000313" key="2">
    <source>
        <dbReference type="EMBL" id="GGJ83856.1"/>
    </source>
</evidence>
<dbReference type="RefSeq" id="WP_188743559.1">
    <property type="nucleotide sequence ID" value="NZ_BAABFW010000006.1"/>
</dbReference>
<proteinExistence type="predicted"/>
<dbReference type="PROSITE" id="PS51186">
    <property type="entry name" value="GNAT"/>
    <property type="match status" value="1"/>
</dbReference>
<dbReference type="Pfam" id="PF13302">
    <property type="entry name" value="Acetyltransf_3"/>
    <property type="match status" value="1"/>
</dbReference>
<reference evidence="2" key="1">
    <citation type="journal article" date="2014" name="Int. J. Syst. Evol. Microbiol.">
        <title>Complete genome sequence of Corynebacterium casei LMG S-19264T (=DSM 44701T), isolated from a smear-ripened cheese.</title>
        <authorList>
            <consortium name="US DOE Joint Genome Institute (JGI-PGF)"/>
            <person name="Walter F."/>
            <person name="Albersmeier A."/>
            <person name="Kalinowski J."/>
            <person name="Ruckert C."/>
        </authorList>
    </citation>
    <scope>NUCLEOTIDE SEQUENCE</scope>
    <source>
        <strain evidence="2">CGMCC 1.8984</strain>
    </source>
</reference>
<dbReference type="Proteomes" id="UP000636956">
    <property type="component" value="Unassembled WGS sequence"/>
</dbReference>
<dbReference type="InterPro" id="IPR016181">
    <property type="entry name" value="Acyl_CoA_acyltransferase"/>
</dbReference>
<gene>
    <name evidence="2" type="ORF">GCM10011372_22780</name>
</gene>
<feature type="domain" description="N-acetyltransferase" evidence="1">
    <location>
        <begin position="16"/>
        <end position="187"/>
    </location>
</feature>
<sequence>MTAFRPADRELAGRFIRLTPFDPADIAALFIALGRPEVFAGGFGGGPQGQPADAAAFERFATAYYAGGPTALPFTVRLRGGPDDGAIVGATELGDLHLVNESAHIGWTAYDPRVWGTAVNPEAKLLLLTLAFDHGFGRVKLQADERNTRSRAAIAKLGARFEGIARREQPRADGSWRDSAVYSILVDEWPAVRAGLEQRLAAWGDEPVRLEAASRAGS</sequence>
<keyword evidence="3" id="KW-1185">Reference proteome</keyword>
<evidence type="ECO:0000313" key="3">
    <source>
        <dbReference type="Proteomes" id="UP000636956"/>
    </source>
</evidence>
<protein>
    <recommendedName>
        <fullName evidence="1">N-acetyltransferase domain-containing protein</fullName>
    </recommendedName>
</protein>
<dbReference type="InterPro" id="IPR000182">
    <property type="entry name" value="GNAT_dom"/>
</dbReference>
<comment type="caution">
    <text evidence="2">The sequence shown here is derived from an EMBL/GenBank/DDBJ whole genome shotgun (WGS) entry which is preliminary data.</text>
</comment>